<feature type="compositionally biased region" description="Low complexity" evidence="1">
    <location>
        <begin position="78"/>
        <end position="96"/>
    </location>
</feature>
<dbReference type="AlphaFoldDB" id="A0A2T8I427"/>
<feature type="region of interest" description="Disordered" evidence="1">
    <location>
        <begin position="165"/>
        <end position="189"/>
    </location>
</feature>
<dbReference type="EMBL" id="CM008054">
    <property type="protein sequence ID" value="PVH32410.1"/>
    <property type="molecule type" value="Genomic_DNA"/>
</dbReference>
<dbReference type="Proteomes" id="UP000243499">
    <property type="component" value="Chromosome 9"/>
</dbReference>
<evidence type="ECO:0000313" key="2">
    <source>
        <dbReference type="EMBL" id="PVH32410.1"/>
    </source>
</evidence>
<organism evidence="2">
    <name type="scientific">Panicum hallii</name>
    <dbReference type="NCBI Taxonomy" id="206008"/>
    <lineage>
        <taxon>Eukaryota</taxon>
        <taxon>Viridiplantae</taxon>
        <taxon>Streptophyta</taxon>
        <taxon>Embryophyta</taxon>
        <taxon>Tracheophyta</taxon>
        <taxon>Spermatophyta</taxon>
        <taxon>Magnoliopsida</taxon>
        <taxon>Liliopsida</taxon>
        <taxon>Poales</taxon>
        <taxon>Poaceae</taxon>
        <taxon>PACMAD clade</taxon>
        <taxon>Panicoideae</taxon>
        <taxon>Panicodae</taxon>
        <taxon>Paniceae</taxon>
        <taxon>Panicinae</taxon>
        <taxon>Panicum</taxon>
        <taxon>Panicum sect. Panicum</taxon>
    </lineage>
</organism>
<accession>A0A2T8I427</accession>
<name>A0A2T8I427_9POAL</name>
<feature type="region of interest" description="Disordered" evidence="1">
    <location>
        <begin position="48"/>
        <end position="105"/>
    </location>
</feature>
<reference evidence="2" key="1">
    <citation type="submission" date="2018-04" db="EMBL/GenBank/DDBJ databases">
        <title>WGS assembly of Panicum hallii.</title>
        <authorList>
            <person name="Lovell J."/>
            <person name="Jenkins J."/>
            <person name="Lowry D."/>
            <person name="Mamidi S."/>
            <person name="Sreedasyam A."/>
            <person name="Weng X."/>
            <person name="Barry K."/>
            <person name="Bonette J."/>
            <person name="Campitelli B."/>
            <person name="Daum C."/>
            <person name="Gordon S."/>
            <person name="Gould B."/>
            <person name="Lipzen A."/>
            <person name="Macqueen A."/>
            <person name="Palacio-Mejia J."/>
            <person name="Plott C."/>
            <person name="Shakirov E."/>
            <person name="Shu S."/>
            <person name="Yoshinaga Y."/>
            <person name="Zane M."/>
            <person name="Rokhsar D."/>
            <person name="Grimwood J."/>
            <person name="Schmutz J."/>
            <person name="Juenger T."/>
        </authorList>
    </citation>
    <scope>NUCLEOTIDE SEQUENCE [LARGE SCALE GENOMIC DNA]</scope>
    <source>
        <strain evidence="2">FIL2</strain>
    </source>
</reference>
<sequence>MLCSRGDPWTDCDCGFFAGSVQFFFDGFCTVPSCGGLFIHFFNQPRAGEPPPHGEEDLHRTRWPGAADPQASLPPSTASILAASEKAAAPPCSSHPRQPPPACRPAPPRLLPACSICSPRSPPTRPIHVRAAPPSRAPLWDSASTASGAGRVLLVLLVGPRRRGRACSPLSTSVRHRTTPPPPHAAVVAPSLPPLAVGRLPAPRFTRP</sequence>
<gene>
    <name evidence="2" type="ORF">PAHAL_9G393900</name>
</gene>
<proteinExistence type="predicted"/>
<protein>
    <submittedName>
        <fullName evidence="2">Uncharacterized protein</fullName>
    </submittedName>
</protein>
<evidence type="ECO:0000256" key="1">
    <source>
        <dbReference type="SAM" id="MobiDB-lite"/>
    </source>
</evidence>
<dbReference type="Gramene" id="PVH32410">
    <property type="protein sequence ID" value="PVH32410"/>
    <property type="gene ID" value="PAHAL_9G393900"/>
</dbReference>